<evidence type="ECO:0000256" key="1">
    <source>
        <dbReference type="SAM" id="MobiDB-lite"/>
    </source>
</evidence>
<evidence type="ECO:0000313" key="3">
    <source>
        <dbReference type="Proteomes" id="UP000298416"/>
    </source>
</evidence>
<reference evidence="2" key="2">
    <citation type="submission" date="2020-08" db="EMBL/GenBank/DDBJ databases">
        <title>Plant Genome Project.</title>
        <authorList>
            <person name="Zhang R.-G."/>
        </authorList>
    </citation>
    <scope>NUCLEOTIDE SEQUENCE</scope>
    <source>
        <strain evidence="2">Huo1</strain>
        <tissue evidence="2">Leaf</tissue>
    </source>
</reference>
<feature type="region of interest" description="Disordered" evidence="1">
    <location>
        <begin position="26"/>
        <end position="51"/>
    </location>
</feature>
<keyword evidence="3" id="KW-1185">Reference proteome</keyword>
<dbReference type="OrthoDB" id="1930051at2759"/>
<organism evidence="2">
    <name type="scientific">Salvia splendens</name>
    <name type="common">Scarlet sage</name>
    <dbReference type="NCBI Taxonomy" id="180675"/>
    <lineage>
        <taxon>Eukaryota</taxon>
        <taxon>Viridiplantae</taxon>
        <taxon>Streptophyta</taxon>
        <taxon>Embryophyta</taxon>
        <taxon>Tracheophyta</taxon>
        <taxon>Spermatophyta</taxon>
        <taxon>Magnoliopsida</taxon>
        <taxon>eudicotyledons</taxon>
        <taxon>Gunneridae</taxon>
        <taxon>Pentapetalae</taxon>
        <taxon>asterids</taxon>
        <taxon>lamiids</taxon>
        <taxon>Lamiales</taxon>
        <taxon>Lamiaceae</taxon>
        <taxon>Nepetoideae</taxon>
        <taxon>Mentheae</taxon>
        <taxon>Salviinae</taxon>
        <taxon>Salvia</taxon>
        <taxon>Salvia subgen. Calosphace</taxon>
        <taxon>core Calosphace</taxon>
    </lineage>
</organism>
<dbReference type="EMBL" id="PNBA02000019">
    <property type="protein sequence ID" value="KAG6391841.1"/>
    <property type="molecule type" value="Genomic_DNA"/>
</dbReference>
<sequence length="177" mass="19680">MASEAAHDNPDEWELINDDGFVYKRKKRPRLEPAAAAPPPPDPAAERKHRLERRKRALLKLKERYLEEISRWELLSNTLTAMEQNATKQSMELPTTSSDGASSSGEISAADSSRRRLVGDLLAQVEAQEAIITDLSNLCDVAEGLCSAQEGRFKQKLIDLPIWDPSPEELMKALGDG</sequence>
<feature type="region of interest" description="Disordered" evidence="1">
    <location>
        <begin position="85"/>
        <end position="110"/>
    </location>
</feature>
<proteinExistence type="predicted"/>
<dbReference type="AlphaFoldDB" id="A0A8X8Z4T8"/>
<feature type="compositionally biased region" description="Polar residues" evidence="1">
    <location>
        <begin position="85"/>
        <end position="96"/>
    </location>
</feature>
<dbReference type="Proteomes" id="UP000298416">
    <property type="component" value="Unassembled WGS sequence"/>
</dbReference>
<comment type="caution">
    <text evidence="2">The sequence shown here is derived from an EMBL/GenBank/DDBJ whole genome shotgun (WGS) entry which is preliminary data.</text>
</comment>
<dbReference type="PANTHER" id="PTHR35737:SF1">
    <property type="entry name" value="CRYPTIC LOCI REGULATOR"/>
    <property type="match status" value="1"/>
</dbReference>
<gene>
    <name evidence="2" type="ORF">SASPL_149602</name>
</gene>
<accession>A0A8X8Z4T8</accession>
<reference evidence="2" key="1">
    <citation type="submission" date="2018-01" db="EMBL/GenBank/DDBJ databases">
        <authorList>
            <person name="Mao J.F."/>
        </authorList>
    </citation>
    <scope>NUCLEOTIDE SEQUENCE</scope>
    <source>
        <strain evidence="2">Huo1</strain>
        <tissue evidence="2">Leaf</tissue>
    </source>
</reference>
<feature type="compositionally biased region" description="Low complexity" evidence="1">
    <location>
        <begin position="97"/>
        <end position="110"/>
    </location>
</feature>
<name>A0A8X8Z4T8_SALSN</name>
<dbReference type="PANTHER" id="PTHR35737">
    <property type="entry name" value="CRYPTIC LOCI REGULATOR"/>
    <property type="match status" value="1"/>
</dbReference>
<protein>
    <submittedName>
        <fullName evidence="2">Uncharacterized protein</fullName>
    </submittedName>
</protein>
<evidence type="ECO:0000313" key="2">
    <source>
        <dbReference type="EMBL" id="KAG6391841.1"/>
    </source>
</evidence>